<dbReference type="InterPro" id="IPR036024">
    <property type="entry name" value="Somatomedin_B-like_dom_sf"/>
</dbReference>
<keyword evidence="5" id="KW-1185">Reference proteome</keyword>
<name>A0AAV4DZT7_9GAST</name>
<feature type="chain" id="PRO_5043786171" description="SMB domain-containing protein" evidence="2">
    <location>
        <begin position="18"/>
        <end position="646"/>
    </location>
</feature>
<dbReference type="AlphaFoldDB" id="A0AAV4DZT7"/>
<reference evidence="4 5" key="1">
    <citation type="journal article" date="2021" name="Elife">
        <title>Chloroplast acquisition without the gene transfer in kleptoplastic sea slugs, Plakobranchus ocellatus.</title>
        <authorList>
            <person name="Maeda T."/>
            <person name="Takahashi S."/>
            <person name="Yoshida T."/>
            <person name="Shimamura S."/>
            <person name="Takaki Y."/>
            <person name="Nagai Y."/>
            <person name="Toyoda A."/>
            <person name="Suzuki Y."/>
            <person name="Arimoto A."/>
            <person name="Ishii H."/>
            <person name="Satoh N."/>
            <person name="Nishiyama T."/>
            <person name="Hasebe M."/>
            <person name="Maruyama T."/>
            <person name="Minagawa J."/>
            <person name="Obokata J."/>
            <person name="Shigenobu S."/>
        </authorList>
    </citation>
    <scope>NUCLEOTIDE SEQUENCE [LARGE SCALE GENOMIC DNA]</scope>
</reference>
<feature type="domain" description="SMB" evidence="3">
    <location>
        <begin position="84"/>
        <end position="129"/>
    </location>
</feature>
<proteinExistence type="predicted"/>
<dbReference type="Proteomes" id="UP000735302">
    <property type="component" value="Unassembled WGS sequence"/>
</dbReference>
<dbReference type="SUPFAM" id="SSF90188">
    <property type="entry name" value="Somatomedin B domain"/>
    <property type="match status" value="1"/>
</dbReference>
<accession>A0AAV4DZT7</accession>
<evidence type="ECO:0000259" key="3">
    <source>
        <dbReference type="PROSITE" id="PS50958"/>
    </source>
</evidence>
<keyword evidence="2" id="KW-0732">Signal</keyword>
<dbReference type="Pfam" id="PF01033">
    <property type="entry name" value="Somatomedin_B"/>
    <property type="match status" value="1"/>
</dbReference>
<gene>
    <name evidence="4" type="ORF">PoB_007616500</name>
</gene>
<evidence type="ECO:0000256" key="1">
    <source>
        <dbReference type="ARBA" id="ARBA00023157"/>
    </source>
</evidence>
<feature type="signal peptide" evidence="2">
    <location>
        <begin position="1"/>
        <end position="17"/>
    </location>
</feature>
<dbReference type="InterPro" id="IPR001212">
    <property type="entry name" value="Somatomedin_B_dom"/>
</dbReference>
<keyword evidence="1" id="KW-1015">Disulfide bond</keyword>
<evidence type="ECO:0000256" key="2">
    <source>
        <dbReference type="SAM" id="SignalP"/>
    </source>
</evidence>
<evidence type="ECO:0000313" key="5">
    <source>
        <dbReference type="Proteomes" id="UP000735302"/>
    </source>
</evidence>
<evidence type="ECO:0000313" key="4">
    <source>
        <dbReference type="EMBL" id="GFO49660.1"/>
    </source>
</evidence>
<organism evidence="4 5">
    <name type="scientific">Plakobranchus ocellatus</name>
    <dbReference type="NCBI Taxonomy" id="259542"/>
    <lineage>
        <taxon>Eukaryota</taxon>
        <taxon>Metazoa</taxon>
        <taxon>Spiralia</taxon>
        <taxon>Lophotrochozoa</taxon>
        <taxon>Mollusca</taxon>
        <taxon>Gastropoda</taxon>
        <taxon>Heterobranchia</taxon>
        <taxon>Euthyneura</taxon>
        <taxon>Panpulmonata</taxon>
        <taxon>Sacoglossa</taxon>
        <taxon>Placobranchoidea</taxon>
        <taxon>Plakobranchidae</taxon>
        <taxon>Plakobranchus</taxon>
    </lineage>
</organism>
<dbReference type="Gene3D" id="4.10.410.20">
    <property type="match status" value="1"/>
</dbReference>
<dbReference type="EMBL" id="BLXT01008494">
    <property type="protein sequence ID" value="GFO49660.1"/>
    <property type="molecule type" value="Genomic_DNA"/>
</dbReference>
<dbReference type="PROSITE" id="PS50958">
    <property type="entry name" value="SMB_2"/>
    <property type="match status" value="1"/>
</dbReference>
<protein>
    <recommendedName>
        <fullName evidence="3">SMB domain-containing protein</fullName>
    </recommendedName>
</protein>
<comment type="caution">
    <text evidence="4">The sequence shown here is derived from an EMBL/GenBank/DDBJ whole genome shotgun (WGS) entry which is preliminary data.</text>
</comment>
<sequence length="646" mass="71194">MAGRLVLLVIQLYLADSWIGDVAREQPMTSSWMLSTATTVSPTPTSNHSGSSSDCGRNFRFSEASVSNLCNMQATRTYSKSQRAQYTCSGRCGSVPAISAETPGCACDSSCIVYGDCCEDTALACPDLHARGQTEYAHLVPAYSVCDKIHTNVIPACKATISSRINPTNPFIQNAGPLAKIPSNGPPGVAQPKTSISPGINTVEYFSSSLGEFKVIDYTLNVAFDKYETFKSCRSVNSVPQFIPKEATLLCPTLSVPGTAVDHVIEELARCKKSSVRNVRTELDRECADKNLQFCQCQSGSMLSLSHNRICLVAELSKNLLTSKSPTTWSMDVNDSNSEISHLREVGPCILHNISIAPIQSKPPTFSSIQRGGSMAISVIPVELNANMPGPFGRSYRNHLNLSNAEIKPRNLSNSLFGDKETNSTFLRQSELPTVSREQDIVYIVELTNTLEKRLACQSLSNVLAECRLLECIDGAVLTPSTLSPYRFGQVTCAIPDRASIEMDIQYRPVPICTCMRVMTAMQRLGVWTVKLMSVSISQCVLGLHRVIKGVDSPPLVYSASKLHDISRPPDESVQLLSHKLNVKLRRLLLESRGACRDDSEAEPIQICFHFTEELNENDRMLRLRQQDVELRGWWNVFILNFYSVP</sequence>